<evidence type="ECO:0000259" key="4">
    <source>
        <dbReference type="Pfam" id="PF22725"/>
    </source>
</evidence>
<dbReference type="Gene3D" id="3.30.360.10">
    <property type="entry name" value="Dihydrodipicolinate Reductase, domain 2"/>
    <property type="match status" value="1"/>
</dbReference>
<evidence type="ECO:0000313" key="6">
    <source>
        <dbReference type="Proteomes" id="UP000216300"/>
    </source>
</evidence>
<feature type="domain" description="Gfo/Idh/MocA-like oxidoreductase N-terminal" evidence="3">
    <location>
        <begin position="16"/>
        <end position="132"/>
    </location>
</feature>
<dbReference type="Pfam" id="PF01408">
    <property type="entry name" value="GFO_IDH_MocA"/>
    <property type="match status" value="1"/>
</dbReference>
<dbReference type="Pfam" id="PF22725">
    <property type="entry name" value="GFO_IDH_MocA_C3"/>
    <property type="match status" value="1"/>
</dbReference>
<dbReference type="InterPro" id="IPR055170">
    <property type="entry name" value="GFO_IDH_MocA-like_dom"/>
</dbReference>
<dbReference type="Proteomes" id="UP000216300">
    <property type="component" value="Unassembled WGS sequence"/>
</dbReference>
<comment type="caution">
    <text evidence="5">The sequence shown here is derived from an EMBL/GenBank/DDBJ whole genome shotgun (WGS) entry which is preliminary data.</text>
</comment>
<gene>
    <name evidence="5" type="ORF">CGZ91_12930</name>
</gene>
<dbReference type="InterPro" id="IPR050463">
    <property type="entry name" value="Gfo/Idh/MocA_oxidrdct_glycsds"/>
</dbReference>
<accession>A0A255EI90</accession>
<dbReference type="GO" id="GO:0016491">
    <property type="term" value="F:oxidoreductase activity"/>
    <property type="evidence" value="ECO:0007669"/>
    <property type="project" value="UniProtKB-KW"/>
</dbReference>
<dbReference type="OrthoDB" id="179913at2"/>
<proteinExistence type="predicted"/>
<dbReference type="Gene3D" id="3.40.50.720">
    <property type="entry name" value="NAD(P)-binding Rossmann-like Domain"/>
    <property type="match status" value="1"/>
</dbReference>
<evidence type="ECO:0000259" key="3">
    <source>
        <dbReference type="Pfam" id="PF01408"/>
    </source>
</evidence>
<dbReference type="EMBL" id="NMVJ01000010">
    <property type="protein sequence ID" value="OYN89152.1"/>
    <property type="molecule type" value="Genomic_DNA"/>
</dbReference>
<dbReference type="InterPro" id="IPR000683">
    <property type="entry name" value="Gfo/Idh/MocA-like_OxRdtase_N"/>
</dbReference>
<evidence type="ECO:0000313" key="5">
    <source>
        <dbReference type="EMBL" id="OYN89152.1"/>
    </source>
</evidence>
<protein>
    <recommendedName>
        <fullName evidence="7">Gfo/Idh/MocA family oxidoreductase</fullName>
    </recommendedName>
</protein>
<dbReference type="InterPro" id="IPR036291">
    <property type="entry name" value="NAD(P)-bd_dom_sf"/>
</dbReference>
<evidence type="ECO:0000256" key="1">
    <source>
        <dbReference type="ARBA" id="ARBA00023002"/>
    </source>
</evidence>
<dbReference type="PANTHER" id="PTHR43818">
    <property type="entry name" value="BCDNA.GH03377"/>
    <property type="match status" value="1"/>
</dbReference>
<feature type="region of interest" description="Disordered" evidence="2">
    <location>
        <begin position="270"/>
        <end position="313"/>
    </location>
</feature>
<sequence length="353" mass="37754">MVDDAPEVAPIRVAPIRVAVAGLGRSGWGLHIQPLLQLPELYQVVAVHDAWPERAAQVAADTGARAVDAFEDLLADDVELVVVATPSHLHQPQALAAVRAGKHAVVEKPFAQDTASGEEVLAEADRRGTIVAAFQNHRFFPAIARAKQLIAEGAIGTLLRLEIVNANFMQGVDWQAWQDLGGGQLNNWGSHFLDFALAFAPGVEVIASHRAHTPLSGGDAEDLVYAALRSPEGTLVTIEITPADAYGQERLRAAGSKGTLVVDGSTVRWRTTDAGEPPVARREPTPTRGYDRPQLDFTDHSEDHSDGPGPSETYYRALHEAIRHGAEPPVTPGQIRGLLAALAACRDGDLVQP</sequence>
<dbReference type="PANTHER" id="PTHR43818:SF11">
    <property type="entry name" value="BCDNA.GH03377"/>
    <property type="match status" value="1"/>
</dbReference>
<reference evidence="5 6" key="1">
    <citation type="submission" date="2017-07" db="EMBL/GenBank/DDBJ databases">
        <title>Draft whole genome sequences of clinical Proprionibacteriaceae strains.</title>
        <authorList>
            <person name="Bernier A.-M."/>
            <person name="Bernard K."/>
            <person name="Domingo M.-C."/>
        </authorList>
    </citation>
    <scope>NUCLEOTIDE SEQUENCE [LARGE SCALE GENOMIC DNA]</scope>
    <source>
        <strain evidence="5 6">NML 150081</strain>
    </source>
</reference>
<evidence type="ECO:0000256" key="2">
    <source>
        <dbReference type="SAM" id="MobiDB-lite"/>
    </source>
</evidence>
<dbReference type="AlphaFoldDB" id="A0A255EI90"/>
<organism evidence="5 6">
    <name type="scientific">Parenemella sanctibonifatiensis</name>
    <dbReference type="NCBI Taxonomy" id="2016505"/>
    <lineage>
        <taxon>Bacteria</taxon>
        <taxon>Bacillati</taxon>
        <taxon>Actinomycetota</taxon>
        <taxon>Actinomycetes</taxon>
        <taxon>Propionibacteriales</taxon>
        <taxon>Propionibacteriaceae</taxon>
        <taxon>Parenemella</taxon>
    </lineage>
</organism>
<dbReference type="RefSeq" id="WP_094455748.1">
    <property type="nucleotide sequence ID" value="NZ_NMVJ01000010.1"/>
</dbReference>
<keyword evidence="6" id="KW-1185">Reference proteome</keyword>
<keyword evidence="1" id="KW-0560">Oxidoreductase</keyword>
<feature type="compositionally biased region" description="Basic and acidic residues" evidence="2">
    <location>
        <begin position="279"/>
        <end position="306"/>
    </location>
</feature>
<dbReference type="SUPFAM" id="SSF55347">
    <property type="entry name" value="Glyceraldehyde-3-phosphate dehydrogenase-like, C-terminal domain"/>
    <property type="match status" value="1"/>
</dbReference>
<evidence type="ECO:0008006" key="7">
    <source>
        <dbReference type="Google" id="ProtNLM"/>
    </source>
</evidence>
<dbReference type="GO" id="GO:0000166">
    <property type="term" value="F:nucleotide binding"/>
    <property type="evidence" value="ECO:0007669"/>
    <property type="project" value="InterPro"/>
</dbReference>
<feature type="domain" description="GFO/IDH/MocA-like oxidoreductase" evidence="4">
    <location>
        <begin position="144"/>
        <end position="260"/>
    </location>
</feature>
<dbReference type="SUPFAM" id="SSF51735">
    <property type="entry name" value="NAD(P)-binding Rossmann-fold domains"/>
    <property type="match status" value="1"/>
</dbReference>
<name>A0A255EI90_9ACTN</name>